<dbReference type="Proteomes" id="UP000298642">
    <property type="component" value="Chromosome"/>
</dbReference>
<dbReference type="PANTHER" id="PTHR23132:SF25">
    <property type="entry name" value="D-ALANINE--D-ALANINE LIGASE A"/>
    <property type="match status" value="1"/>
</dbReference>
<sequence>MERLRILVLFGGCSSEHEVSLQSAHGVLTHMDPERYCPIPVGITREGAWYVYTGPLDAIPGGRWQREAACVPCTLRLDRGNQALVLLDGSGREVAFDLAFPVLHGRNGEDGTVQGALELAGVPLVGCGTLSSALCMDKDRAHKLAALAGVRVPRSRLFPEDCAFEELRTAAETLGWPLFVKPVRAGSSFGVSRVEEPAQLAPAVEAAFRHDGEILLEEAIPGFEVGCAVLGNRELTVGAVDEVELSRGFFNYTEKYTLQTSAIHCPARIAPQKAAEIRETAKVLYRALGCRGFARVDLFLTPWGEIVFNEVNTIPGFTPHSRYPAMMRAAGIPFRELVSRLIQLGAEL</sequence>
<dbReference type="InterPro" id="IPR011127">
    <property type="entry name" value="Dala_Dala_lig_N"/>
</dbReference>
<feature type="binding site" evidence="14">
    <location>
        <begin position="309"/>
        <end position="310"/>
    </location>
    <ligand>
        <name>ATP</name>
        <dbReference type="ChEBI" id="CHEBI:30616"/>
    </ligand>
</feature>
<dbReference type="GO" id="GO:0071555">
    <property type="term" value="P:cell wall organization"/>
    <property type="evidence" value="ECO:0007669"/>
    <property type="project" value="UniProtKB-KW"/>
</dbReference>
<feature type="active site" evidence="13">
    <location>
        <position position="321"/>
    </location>
</feature>
<feature type="domain" description="ATP-grasp" evidence="17">
    <location>
        <begin position="142"/>
        <end position="343"/>
    </location>
</feature>
<evidence type="ECO:0000256" key="14">
    <source>
        <dbReference type="PIRSR" id="PIRSR039102-2"/>
    </source>
</evidence>
<keyword evidence="11 12" id="KW-0961">Cell wall biogenesis/degradation</keyword>
<feature type="binding site" evidence="14">
    <location>
        <begin position="179"/>
        <end position="181"/>
    </location>
    <ligand>
        <name>ATP</name>
        <dbReference type="ChEBI" id="CHEBI:30616"/>
    </ligand>
</feature>
<comment type="catalytic activity">
    <reaction evidence="12">
        <text>2 D-alanine + ATP = D-alanyl-D-alanine + ADP + phosphate + H(+)</text>
        <dbReference type="Rhea" id="RHEA:11224"/>
        <dbReference type="ChEBI" id="CHEBI:15378"/>
        <dbReference type="ChEBI" id="CHEBI:30616"/>
        <dbReference type="ChEBI" id="CHEBI:43474"/>
        <dbReference type="ChEBI" id="CHEBI:57416"/>
        <dbReference type="ChEBI" id="CHEBI:57822"/>
        <dbReference type="ChEBI" id="CHEBI:456216"/>
        <dbReference type="EC" id="6.3.2.4"/>
    </reaction>
</comment>
<dbReference type="EC" id="6.3.2.4" evidence="12"/>
<evidence type="ECO:0000256" key="3">
    <source>
        <dbReference type="ARBA" id="ARBA00022598"/>
    </source>
</evidence>
<dbReference type="GO" id="GO:0008716">
    <property type="term" value="F:D-alanine-D-alanine ligase activity"/>
    <property type="evidence" value="ECO:0007669"/>
    <property type="project" value="UniProtKB-UniRule"/>
</dbReference>
<evidence type="ECO:0000256" key="2">
    <source>
        <dbReference type="ARBA" id="ARBA00010871"/>
    </source>
</evidence>
<dbReference type="GO" id="GO:0008360">
    <property type="term" value="P:regulation of cell shape"/>
    <property type="evidence" value="ECO:0007669"/>
    <property type="project" value="UniProtKB-KW"/>
</dbReference>
<dbReference type="Pfam" id="PF07478">
    <property type="entry name" value="Dala_Dala_lig_C"/>
    <property type="match status" value="1"/>
</dbReference>
<comment type="pathway">
    <text evidence="12">Cell wall biogenesis; peptidoglycan biosynthesis.</text>
</comment>
<evidence type="ECO:0000256" key="11">
    <source>
        <dbReference type="ARBA" id="ARBA00023316"/>
    </source>
</evidence>
<feature type="binding site" evidence="14">
    <location>
        <begin position="217"/>
        <end position="224"/>
    </location>
    <ligand>
        <name>ATP</name>
        <dbReference type="ChEBI" id="CHEBI:30616"/>
    </ligand>
</feature>
<evidence type="ECO:0000256" key="7">
    <source>
        <dbReference type="ARBA" id="ARBA00022842"/>
    </source>
</evidence>
<dbReference type="AlphaFoldDB" id="A0A4D7B0T3"/>
<dbReference type="GO" id="GO:0009252">
    <property type="term" value="P:peptidoglycan biosynthetic process"/>
    <property type="evidence" value="ECO:0007669"/>
    <property type="project" value="UniProtKB-UniRule"/>
</dbReference>
<dbReference type="KEGG" id="obj:EIO64_13535"/>
<dbReference type="InterPro" id="IPR016185">
    <property type="entry name" value="PreATP-grasp_dom_sf"/>
</dbReference>
<dbReference type="SUPFAM" id="SSF56059">
    <property type="entry name" value="Glutathione synthetase ATP-binding domain-like"/>
    <property type="match status" value="1"/>
</dbReference>
<keyword evidence="19" id="KW-1185">Reference proteome</keyword>
<dbReference type="EMBL" id="CP034413">
    <property type="protein sequence ID" value="QCI60107.1"/>
    <property type="molecule type" value="Genomic_DNA"/>
</dbReference>
<dbReference type="Pfam" id="PF01820">
    <property type="entry name" value="Dala_Dala_lig_N"/>
    <property type="match status" value="1"/>
</dbReference>
<evidence type="ECO:0000259" key="17">
    <source>
        <dbReference type="PROSITE" id="PS50975"/>
    </source>
</evidence>
<dbReference type="HAMAP" id="MF_00047">
    <property type="entry name" value="Dala_Dala_lig"/>
    <property type="match status" value="1"/>
</dbReference>
<accession>A0A4D7B0T3</accession>
<keyword evidence="7 15" id="KW-0460">Magnesium</keyword>
<dbReference type="SUPFAM" id="SSF52440">
    <property type="entry name" value="PreATP-grasp domain"/>
    <property type="match status" value="1"/>
</dbReference>
<evidence type="ECO:0000313" key="18">
    <source>
        <dbReference type="EMBL" id="QCI60107.1"/>
    </source>
</evidence>
<name>A0A4D7B0T3_9FIRM</name>
<dbReference type="PANTHER" id="PTHR23132">
    <property type="entry name" value="D-ALANINE--D-ALANINE LIGASE"/>
    <property type="match status" value="1"/>
</dbReference>
<evidence type="ECO:0000256" key="8">
    <source>
        <dbReference type="ARBA" id="ARBA00022960"/>
    </source>
</evidence>
<feature type="binding site" evidence="15">
    <location>
        <position position="297"/>
    </location>
    <ligand>
        <name>Mg(2+)</name>
        <dbReference type="ChEBI" id="CHEBI:18420"/>
        <label>1</label>
    </ligand>
</feature>
<dbReference type="NCBIfam" id="NF000091">
    <property type="entry name" value="D_ala_D_ser_VanG"/>
    <property type="match status" value="1"/>
</dbReference>
<dbReference type="InterPro" id="IPR011095">
    <property type="entry name" value="Dala_Dala_lig_C"/>
</dbReference>
<dbReference type="RefSeq" id="WP_119310614.1">
    <property type="nucleotide sequence ID" value="NZ_CP034413.3"/>
</dbReference>
<reference evidence="19" key="1">
    <citation type="submission" date="2018-12" db="EMBL/GenBank/DDBJ databases">
        <title>Dusodibacter welbiota gen. nov., sp. nov., isolated from human faeces and emended description of the Oscillibacter genus.</title>
        <authorList>
            <person name="Le Roy T."/>
            <person name="Van der Smissen P."/>
            <person name="Delzenne N."/>
            <person name="Muccioli G."/>
            <person name="Collet J.F."/>
            <person name="Cani P.D."/>
        </authorList>
    </citation>
    <scope>NUCLEOTIDE SEQUENCE [LARGE SCALE GENOMIC DNA]</scope>
    <source>
        <strain evidence="19">J115</strain>
    </source>
</reference>
<feature type="binding site" evidence="15">
    <location>
        <position position="310"/>
    </location>
    <ligand>
        <name>Mg(2+)</name>
        <dbReference type="ChEBI" id="CHEBI:18420"/>
        <label>1</label>
    </ligand>
</feature>
<dbReference type="UniPathway" id="UPA00219"/>
<dbReference type="Gene3D" id="3.40.50.20">
    <property type="match status" value="1"/>
</dbReference>
<keyword evidence="4 15" id="KW-0479">Metal-binding</keyword>
<feature type="binding site" evidence="15">
    <location>
        <position position="310"/>
    </location>
    <ligand>
        <name>Mg(2+)</name>
        <dbReference type="ChEBI" id="CHEBI:18420"/>
        <label>2</label>
    </ligand>
</feature>
<dbReference type="InterPro" id="IPR011761">
    <property type="entry name" value="ATP-grasp"/>
</dbReference>
<dbReference type="Gene3D" id="3.30.1490.20">
    <property type="entry name" value="ATP-grasp fold, A domain"/>
    <property type="match status" value="1"/>
</dbReference>
<evidence type="ECO:0000256" key="10">
    <source>
        <dbReference type="ARBA" id="ARBA00023211"/>
    </source>
</evidence>
<dbReference type="GO" id="GO:0005524">
    <property type="term" value="F:ATP binding"/>
    <property type="evidence" value="ECO:0007669"/>
    <property type="project" value="UniProtKB-UniRule"/>
</dbReference>
<feature type="active site" evidence="13">
    <location>
        <position position="16"/>
    </location>
</feature>
<proteinExistence type="inferred from homology"/>
<dbReference type="GeneID" id="89521630"/>
<evidence type="ECO:0000256" key="16">
    <source>
        <dbReference type="PROSITE-ProRule" id="PRU00409"/>
    </source>
</evidence>
<keyword evidence="12" id="KW-0963">Cytoplasm</keyword>
<organism evidence="18 19">
    <name type="scientific">Dysosmobacter welbionis</name>
    <dbReference type="NCBI Taxonomy" id="2093857"/>
    <lineage>
        <taxon>Bacteria</taxon>
        <taxon>Bacillati</taxon>
        <taxon>Bacillota</taxon>
        <taxon>Clostridia</taxon>
        <taxon>Eubacteriales</taxon>
        <taxon>Oscillospiraceae</taxon>
        <taxon>Dysosmobacter</taxon>
    </lineage>
</organism>
<evidence type="ECO:0000256" key="6">
    <source>
        <dbReference type="ARBA" id="ARBA00022840"/>
    </source>
</evidence>
<dbReference type="FunFam" id="3.30.470.20:FF:000008">
    <property type="entry name" value="D-alanine--D-alanine ligase"/>
    <property type="match status" value="1"/>
</dbReference>
<dbReference type="GO" id="GO:0046872">
    <property type="term" value="F:metal ion binding"/>
    <property type="evidence" value="ECO:0007669"/>
    <property type="project" value="UniProtKB-KW"/>
</dbReference>
<dbReference type="GO" id="GO:0005829">
    <property type="term" value="C:cytosol"/>
    <property type="evidence" value="ECO:0007669"/>
    <property type="project" value="TreeGrafter"/>
</dbReference>
<comment type="function">
    <text evidence="12">Cell wall formation.</text>
</comment>
<dbReference type="PIRSF" id="PIRSF039102">
    <property type="entry name" value="Ddl/VanB"/>
    <property type="match status" value="1"/>
</dbReference>
<feature type="binding site" evidence="14">
    <location>
        <begin position="187"/>
        <end position="188"/>
    </location>
    <ligand>
        <name>ATP</name>
        <dbReference type="ChEBI" id="CHEBI:30616"/>
    </ligand>
</feature>
<feature type="binding site" evidence="14">
    <location>
        <position position="138"/>
    </location>
    <ligand>
        <name>ATP</name>
        <dbReference type="ChEBI" id="CHEBI:30616"/>
    </ligand>
</feature>
<keyword evidence="8 12" id="KW-0133">Cell shape</keyword>
<comment type="cofactor">
    <cofactor evidence="15">
        <name>Mg(2+)</name>
        <dbReference type="ChEBI" id="CHEBI:18420"/>
    </cofactor>
    <cofactor evidence="15">
        <name>Mn(2+)</name>
        <dbReference type="ChEBI" id="CHEBI:29035"/>
    </cofactor>
    <text evidence="15">Binds 2 magnesium or manganese ions per subunit.</text>
</comment>
<dbReference type="NCBIfam" id="TIGR01205">
    <property type="entry name" value="D_ala_D_alaTIGR"/>
    <property type="match status" value="1"/>
</dbReference>
<dbReference type="PROSITE" id="PS50975">
    <property type="entry name" value="ATP_GRASP"/>
    <property type="match status" value="1"/>
</dbReference>
<evidence type="ECO:0000256" key="12">
    <source>
        <dbReference type="HAMAP-Rule" id="MF_00047"/>
    </source>
</evidence>
<evidence type="ECO:0000256" key="1">
    <source>
        <dbReference type="ARBA" id="ARBA00001936"/>
    </source>
</evidence>
<evidence type="ECO:0000313" key="19">
    <source>
        <dbReference type="Proteomes" id="UP000298642"/>
    </source>
</evidence>
<keyword evidence="3 12" id="KW-0436">Ligase</keyword>
<dbReference type="PROSITE" id="PS00843">
    <property type="entry name" value="DALA_DALA_LIGASE_1"/>
    <property type="match status" value="1"/>
</dbReference>
<dbReference type="InterPro" id="IPR005905">
    <property type="entry name" value="D_ala_D_ala"/>
</dbReference>
<evidence type="ECO:0000256" key="13">
    <source>
        <dbReference type="PIRSR" id="PIRSR039102-1"/>
    </source>
</evidence>
<gene>
    <name evidence="18" type="primary">vanG</name>
    <name evidence="12" type="synonym">ddl</name>
    <name evidence="18" type="ORF">EIO64_13535</name>
</gene>
<feature type="binding site" evidence="15">
    <location>
        <position position="312"/>
    </location>
    <ligand>
        <name>Mg(2+)</name>
        <dbReference type="ChEBI" id="CHEBI:18420"/>
        <label>2</label>
    </ligand>
</feature>
<comment type="subcellular location">
    <subcellularLocation>
        <location evidence="12">Cytoplasm</location>
    </subcellularLocation>
</comment>
<keyword evidence="9 12" id="KW-0573">Peptidoglycan synthesis</keyword>
<evidence type="ECO:0000256" key="5">
    <source>
        <dbReference type="ARBA" id="ARBA00022741"/>
    </source>
</evidence>
<comment type="cofactor">
    <cofactor evidence="1">
        <name>Mn(2+)</name>
        <dbReference type="ChEBI" id="CHEBI:29035"/>
    </cofactor>
</comment>
<keyword evidence="10 15" id="KW-0464">Manganese</keyword>
<dbReference type="NCBIfam" id="NF002528">
    <property type="entry name" value="PRK01966.1-4"/>
    <property type="match status" value="1"/>
</dbReference>
<comment type="similarity">
    <text evidence="2 12">Belongs to the D-alanine--D-alanine ligase family.</text>
</comment>
<keyword evidence="6 16" id="KW-0067">ATP-binding</keyword>
<protein>
    <recommendedName>
        <fullName evidence="12">D-alanine--D-alanine ligase</fullName>
        <ecNumber evidence="12">6.3.2.4</ecNumber>
    </recommendedName>
    <alternativeName>
        <fullName evidence="12">D-Ala-D-Ala ligase</fullName>
    </alternativeName>
    <alternativeName>
        <fullName evidence="12">D-alanylalanine synthetase</fullName>
    </alternativeName>
</protein>
<evidence type="ECO:0000256" key="9">
    <source>
        <dbReference type="ARBA" id="ARBA00022984"/>
    </source>
</evidence>
<dbReference type="InterPro" id="IPR000291">
    <property type="entry name" value="D-Ala_lig_Van_CS"/>
</dbReference>
<dbReference type="InterPro" id="IPR013815">
    <property type="entry name" value="ATP_grasp_subdomain_1"/>
</dbReference>
<dbReference type="Gene3D" id="3.30.470.20">
    <property type="entry name" value="ATP-grasp fold, B domain"/>
    <property type="match status" value="1"/>
</dbReference>
<dbReference type="PROSITE" id="PS00844">
    <property type="entry name" value="DALA_DALA_LIGASE_2"/>
    <property type="match status" value="1"/>
</dbReference>
<evidence type="ECO:0000256" key="15">
    <source>
        <dbReference type="PIRSR" id="PIRSR039102-3"/>
    </source>
</evidence>
<keyword evidence="5 14" id="KW-0547">Nucleotide-binding</keyword>
<feature type="active site" evidence="13">
    <location>
        <position position="187"/>
    </location>
</feature>
<evidence type="ECO:0000256" key="4">
    <source>
        <dbReference type="ARBA" id="ARBA00022723"/>
    </source>
</evidence>